<organism evidence="1 2">
    <name type="scientific">Microcystis aeruginosa (strain NIES-843 / IAM M-2473)</name>
    <dbReference type="NCBI Taxonomy" id="449447"/>
    <lineage>
        <taxon>Bacteria</taxon>
        <taxon>Bacillati</taxon>
        <taxon>Cyanobacteriota</taxon>
        <taxon>Cyanophyceae</taxon>
        <taxon>Oscillatoriophycideae</taxon>
        <taxon>Chroococcales</taxon>
        <taxon>Microcystaceae</taxon>
        <taxon>Microcystis</taxon>
    </lineage>
</organism>
<protein>
    <submittedName>
        <fullName evidence="1">Uncharacterized protein</fullName>
    </submittedName>
</protein>
<accession>B0JX20</accession>
<dbReference type="AlphaFoldDB" id="B0JX20"/>
<reference evidence="1 2" key="1">
    <citation type="journal article" date="2007" name="DNA Res.">
        <title>Complete genomic structure of the bloom-forming toxic cyanobacterium Microcystis aeruginosa NIES-843.</title>
        <authorList>
            <person name="Kaneko T."/>
            <person name="Nakajima N."/>
            <person name="Okamoto S."/>
            <person name="Suzuki I."/>
            <person name="Tanabe Y."/>
            <person name="Tamaoki M."/>
            <person name="Nakamura Y."/>
            <person name="Kasai F."/>
            <person name="Watanabe A."/>
            <person name="Kawashima K."/>
            <person name="Kishida Y."/>
            <person name="Ono A."/>
            <person name="Shimizu Y."/>
            <person name="Takahashi C."/>
            <person name="Minami C."/>
            <person name="Fujishiro T."/>
            <person name="Kohara M."/>
            <person name="Katoh M."/>
            <person name="Nakazaki N."/>
            <person name="Nakayama S."/>
            <person name="Yamada M."/>
            <person name="Tabata S."/>
            <person name="Watanabe M.M."/>
        </authorList>
    </citation>
    <scope>NUCLEOTIDE SEQUENCE [LARGE SCALE GENOMIC DNA]</scope>
    <source>
        <strain evidence="2">NIES-843 / IAM M-247</strain>
    </source>
</reference>
<sequence length="59" mass="6736">MTFLINIFLWLLSGLLKYQPSTEQNPPFACIYLSGVVVLTILSRTVIFLDLPHTEILKN</sequence>
<dbReference type="EnsemblBacteria" id="BAG04907">
    <property type="protein sequence ID" value="BAG04907"/>
    <property type="gene ID" value="MAE_50850"/>
</dbReference>
<dbReference type="Proteomes" id="UP000001510">
    <property type="component" value="Chromosome"/>
</dbReference>
<name>B0JX20_MICAN</name>
<evidence type="ECO:0000313" key="1">
    <source>
        <dbReference type="EMBL" id="BAG04907.1"/>
    </source>
</evidence>
<gene>
    <name evidence="1" type="ordered locus">MAE_50850</name>
</gene>
<proteinExistence type="predicted"/>
<keyword evidence="2" id="KW-1185">Reference proteome</keyword>
<evidence type="ECO:0000313" key="2">
    <source>
        <dbReference type="Proteomes" id="UP000001510"/>
    </source>
</evidence>
<dbReference type="PaxDb" id="449447-MAE_50850"/>
<dbReference type="HOGENOM" id="CLU_2862811_0_0_3"/>
<dbReference type="EMBL" id="AP009552">
    <property type="protein sequence ID" value="BAG04907.1"/>
    <property type="molecule type" value="Genomic_DNA"/>
</dbReference>
<dbReference type="KEGG" id="mar:MAE_50850"/>